<evidence type="ECO:0000256" key="8">
    <source>
        <dbReference type="RuleBase" id="RU364100"/>
    </source>
</evidence>
<evidence type="ECO:0000256" key="5">
    <source>
        <dbReference type="ARBA" id="ARBA00023124"/>
    </source>
</evidence>
<keyword evidence="2 8" id="KW-0645">Protease</keyword>
<evidence type="ECO:0000256" key="1">
    <source>
        <dbReference type="ARBA" id="ARBA00008136"/>
    </source>
</evidence>
<dbReference type="SUPFAM" id="SSF143081">
    <property type="entry name" value="BB1717-like"/>
    <property type="match status" value="1"/>
</dbReference>
<evidence type="ECO:0000256" key="2">
    <source>
        <dbReference type="ARBA" id="ARBA00022670"/>
    </source>
</evidence>
<organism evidence="9 11">
    <name type="scientific">Flagellimonas aequoris</name>
    <dbReference type="NCBI Taxonomy" id="2306997"/>
    <lineage>
        <taxon>Bacteria</taxon>
        <taxon>Pseudomonadati</taxon>
        <taxon>Bacteroidota</taxon>
        <taxon>Flavobacteriia</taxon>
        <taxon>Flavobacteriales</taxon>
        <taxon>Flavobacteriaceae</taxon>
        <taxon>Flagellimonas</taxon>
    </lineage>
</organism>
<dbReference type="OrthoDB" id="9782620at2"/>
<dbReference type="Proteomes" id="UP000284189">
    <property type="component" value="Unassembled WGS sequence"/>
</dbReference>
<dbReference type="PANTHER" id="PTHR13604:SF0">
    <property type="entry name" value="ABASIC SITE PROCESSING PROTEIN HMCES"/>
    <property type="match status" value="1"/>
</dbReference>
<dbReference type="Pfam" id="PF02586">
    <property type="entry name" value="SRAP"/>
    <property type="match status" value="1"/>
</dbReference>
<dbReference type="Proteomes" id="UP000321528">
    <property type="component" value="Unassembled WGS sequence"/>
</dbReference>
<dbReference type="AlphaFoldDB" id="A0A418N6T3"/>
<reference evidence="10 12" key="2">
    <citation type="submission" date="2019-07" db="EMBL/GenBank/DDBJ databases">
        <title>Draft genome of two Muricauda strains isolated from deep sea.</title>
        <authorList>
            <person name="Sun C."/>
        </authorList>
    </citation>
    <scope>NUCLEOTIDE SEQUENCE [LARGE SCALE GENOMIC DNA]</scope>
    <source>
        <strain evidence="10 12">NH166</strain>
    </source>
</reference>
<keyword evidence="5" id="KW-0190">Covalent protein-DNA linkage</keyword>
<dbReference type="InterPro" id="IPR036590">
    <property type="entry name" value="SRAP-like"/>
</dbReference>
<dbReference type="EC" id="3.4.-.-" evidence="8"/>
<evidence type="ECO:0000313" key="10">
    <source>
        <dbReference type="EMBL" id="TXK02019.1"/>
    </source>
</evidence>
<evidence type="ECO:0000256" key="6">
    <source>
        <dbReference type="ARBA" id="ARBA00023125"/>
    </source>
</evidence>
<evidence type="ECO:0000313" key="9">
    <source>
        <dbReference type="EMBL" id="RIV70588.1"/>
    </source>
</evidence>
<dbReference type="GO" id="GO:0008233">
    <property type="term" value="F:peptidase activity"/>
    <property type="evidence" value="ECO:0007669"/>
    <property type="project" value="UniProtKB-KW"/>
</dbReference>
<dbReference type="Gene3D" id="3.90.1680.10">
    <property type="entry name" value="SOS response associated peptidase-like"/>
    <property type="match status" value="1"/>
</dbReference>
<proteinExistence type="inferred from homology"/>
<dbReference type="InterPro" id="IPR003738">
    <property type="entry name" value="SRAP"/>
</dbReference>
<keyword evidence="12" id="KW-1185">Reference proteome</keyword>
<dbReference type="GO" id="GO:0106300">
    <property type="term" value="P:protein-DNA covalent cross-linking repair"/>
    <property type="evidence" value="ECO:0007669"/>
    <property type="project" value="InterPro"/>
</dbReference>
<dbReference type="EMBL" id="VNWL01000022">
    <property type="protein sequence ID" value="TXK02019.1"/>
    <property type="molecule type" value="Genomic_DNA"/>
</dbReference>
<comment type="caution">
    <text evidence="9">The sequence shown here is derived from an EMBL/GenBank/DDBJ whole genome shotgun (WGS) entry which is preliminary data.</text>
</comment>
<dbReference type="GO" id="GO:0016829">
    <property type="term" value="F:lyase activity"/>
    <property type="evidence" value="ECO:0007669"/>
    <property type="project" value="UniProtKB-KW"/>
</dbReference>
<dbReference type="EMBL" id="QXFJ01000023">
    <property type="protein sequence ID" value="RIV70588.1"/>
    <property type="molecule type" value="Genomic_DNA"/>
</dbReference>
<dbReference type="GO" id="GO:0006508">
    <property type="term" value="P:proteolysis"/>
    <property type="evidence" value="ECO:0007669"/>
    <property type="project" value="UniProtKB-KW"/>
</dbReference>
<name>A0A418N6T3_9FLAO</name>
<comment type="similarity">
    <text evidence="1 8">Belongs to the SOS response-associated peptidase family.</text>
</comment>
<evidence type="ECO:0000256" key="7">
    <source>
        <dbReference type="ARBA" id="ARBA00023239"/>
    </source>
</evidence>
<evidence type="ECO:0000256" key="3">
    <source>
        <dbReference type="ARBA" id="ARBA00022763"/>
    </source>
</evidence>
<protein>
    <recommendedName>
        <fullName evidence="8">Abasic site processing protein</fullName>
        <ecNumber evidence="8">3.4.-.-</ecNumber>
    </recommendedName>
</protein>
<keyword evidence="3" id="KW-0227">DNA damage</keyword>
<evidence type="ECO:0000256" key="4">
    <source>
        <dbReference type="ARBA" id="ARBA00022801"/>
    </source>
</evidence>
<accession>A0A418N6T3</accession>
<evidence type="ECO:0000313" key="11">
    <source>
        <dbReference type="Proteomes" id="UP000284189"/>
    </source>
</evidence>
<keyword evidence="6" id="KW-0238">DNA-binding</keyword>
<dbReference type="PANTHER" id="PTHR13604">
    <property type="entry name" value="DC12-RELATED"/>
    <property type="match status" value="1"/>
</dbReference>
<keyword evidence="7" id="KW-0456">Lyase</keyword>
<dbReference type="RefSeq" id="WP_119640174.1">
    <property type="nucleotide sequence ID" value="NZ_QXFJ01000023.1"/>
</dbReference>
<gene>
    <name evidence="9" type="ORF">D2U88_09460</name>
    <name evidence="10" type="ORF">FQ019_09385</name>
</gene>
<evidence type="ECO:0000313" key="12">
    <source>
        <dbReference type="Proteomes" id="UP000321528"/>
    </source>
</evidence>
<sequence length="220" mass="25475">MIYKLSNAAEKNEIEKAFGIPFKYPNLYTQNPLIHGFHETNLSVVTMDNQSEITFAIWGLMPQNFKEDWYIFQNNANTLNVQLHELEQVEWMKESFSQRRCLIVVTGFYTHMIKNGNTCSYYLCKPLEEPFFLAGVYNKLEDGFLCSALITSKTNSFVSSYHNISNLAPIIVPEDSTSFWLSNASKMEDLKDFIQNPPEVKLKANLMSNEFFLNNITYNL</sequence>
<dbReference type="GO" id="GO:0003697">
    <property type="term" value="F:single-stranded DNA binding"/>
    <property type="evidence" value="ECO:0007669"/>
    <property type="project" value="InterPro"/>
</dbReference>
<reference evidence="9 11" key="1">
    <citation type="submission" date="2018-08" db="EMBL/GenBank/DDBJ databases">
        <title>Proposal of Muricauda 72 sp.nov. and Muricauda NH166 sp.nov., isolated from seawater.</title>
        <authorList>
            <person name="Cheng H."/>
            <person name="Wu Y.-H."/>
            <person name="Guo L.-L."/>
            <person name="Xu X.-W."/>
        </authorList>
    </citation>
    <scope>NUCLEOTIDE SEQUENCE [LARGE SCALE GENOMIC DNA]</scope>
    <source>
        <strain evidence="9 11">NH166</strain>
    </source>
</reference>
<keyword evidence="4 8" id="KW-0378">Hydrolase</keyword>